<evidence type="ECO:0000313" key="1">
    <source>
        <dbReference type="EMBL" id="GAI84708.1"/>
    </source>
</evidence>
<name>X1RVJ8_9ZZZZ</name>
<reference evidence="1" key="1">
    <citation type="journal article" date="2014" name="Front. Microbiol.">
        <title>High frequency of phylogenetically diverse reductive dehalogenase-homologous genes in deep subseafloor sedimentary metagenomes.</title>
        <authorList>
            <person name="Kawai M."/>
            <person name="Futagami T."/>
            <person name="Toyoda A."/>
            <person name="Takaki Y."/>
            <person name="Nishi S."/>
            <person name="Hori S."/>
            <person name="Arai W."/>
            <person name="Tsubouchi T."/>
            <person name="Morono Y."/>
            <person name="Uchiyama I."/>
            <person name="Ito T."/>
            <person name="Fujiyama A."/>
            <person name="Inagaki F."/>
            <person name="Takami H."/>
        </authorList>
    </citation>
    <scope>NUCLEOTIDE SEQUENCE</scope>
    <source>
        <strain evidence="1">Expedition CK06-06</strain>
    </source>
</reference>
<organism evidence="1">
    <name type="scientific">marine sediment metagenome</name>
    <dbReference type="NCBI Taxonomy" id="412755"/>
    <lineage>
        <taxon>unclassified sequences</taxon>
        <taxon>metagenomes</taxon>
        <taxon>ecological metagenomes</taxon>
    </lineage>
</organism>
<sequence length="30" mass="3427">PQSIREQLLLVAEISVRLSRLNLCCPYALQ</sequence>
<dbReference type="AlphaFoldDB" id="X1RVJ8"/>
<gene>
    <name evidence="1" type="ORF">S12H4_12465</name>
</gene>
<accession>X1RVJ8</accession>
<protein>
    <submittedName>
        <fullName evidence="1">Uncharacterized protein</fullName>
    </submittedName>
</protein>
<proteinExistence type="predicted"/>
<dbReference type="EMBL" id="BARW01005952">
    <property type="protein sequence ID" value="GAI84708.1"/>
    <property type="molecule type" value="Genomic_DNA"/>
</dbReference>
<feature type="non-terminal residue" evidence="1">
    <location>
        <position position="1"/>
    </location>
</feature>
<comment type="caution">
    <text evidence="1">The sequence shown here is derived from an EMBL/GenBank/DDBJ whole genome shotgun (WGS) entry which is preliminary data.</text>
</comment>